<keyword evidence="2" id="KW-1185">Reference proteome</keyword>
<proteinExistence type="predicted"/>
<evidence type="ECO:0000313" key="2">
    <source>
        <dbReference type="Proteomes" id="UP000824782"/>
    </source>
</evidence>
<accession>A0AAV7BTI0</accession>
<gene>
    <name evidence="1" type="ORF">GDO81_009752</name>
</gene>
<evidence type="ECO:0000313" key="1">
    <source>
        <dbReference type="EMBL" id="KAG8576027.1"/>
    </source>
</evidence>
<dbReference type="Proteomes" id="UP000824782">
    <property type="component" value="Unassembled WGS sequence"/>
</dbReference>
<dbReference type="EMBL" id="WNYA01000004">
    <property type="protein sequence ID" value="KAG8576027.1"/>
    <property type="molecule type" value="Genomic_DNA"/>
</dbReference>
<protein>
    <submittedName>
        <fullName evidence="1">Uncharacterized protein</fullName>
    </submittedName>
</protein>
<name>A0AAV7BTI0_ENGPU</name>
<sequence>MIVMTRVIILRWITEHLEHPLSNLNVDFFPSGFSTGTPITKDIETAVRWSCAFTRQCQLALHLLYTF</sequence>
<organism evidence="1 2">
    <name type="scientific">Engystomops pustulosus</name>
    <name type="common">Tungara frog</name>
    <name type="synonym">Physalaemus pustulosus</name>
    <dbReference type="NCBI Taxonomy" id="76066"/>
    <lineage>
        <taxon>Eukaryota</taxon>
        <taxon>Metazoa</taxon>
        <taxon>Chordata</taxon>
        <taxon>Craniata</taxon>
        <taxon>Vertebrata</taxon>
        <taxon>Euteleostomi</taxon>
        <taxon>Amphibia</taxon>
        <taxon>Batrachia</taxon>
        <taxon>Anura</taxon>
        <taxon>Neobatrachia</taxon>
        <taxon>Hyloidea</taxon>
        <taxon>Leptodactylidae</taxon>
        <taxon>Leiuperinae</taxon>
        <taxon>Engystomops</taxon>
    </lineage>
</organism>
<reference evidence="1" key="1">
    <citation type="thesis" date="2020" institute="ProQuest LLC" country="789 East Eisenhower Parkway, Ann Arbor, MI, USA">
        <title>Comparative Genomics and Chromosome Evolution.</title>
        <authorList>
            <person name="Mudd A.B."/>
        </authorList>
    </citation>
    <scope>NUCLEOTIDE SEQUENCE</scope>
    <source>
        <strain evidence="1">237g6f4</strain>
        <tissue evidence="1">Blood</tissue>
    </source>
</reference>
<comment type="caution">
    <text evidence="1">The sequence shown here is derived from an EMBL/GenBank/DDBJ whole genome shotgun (WGS) entry which is preliminary data.</text>
</comment>
<dbReference type="AlphaFoldDB" id="A0AAV7BTI0"/>